<comment type="caution">
    <text evidence="1">The sequence shown here is derived from an EMBL/GenBank/DDBJ whole genome shotgun (WGS) entry which is preliminary data.</text>
</comment>
<sequence length="125" mass="14173">MNKVLRRVLELWIPLISFYGEKWTTLSLADKYDTLYQLYSLLEPAADVMRDTQNGTEVTGPRAVLSLAKLQMYTLSSETPLLLQEVDDPRNAASKSMGMSNRPPQEPEAVLVDHHDLDPVVQETR</sequence>
<organism evidence="1 2">
    <name type="scientific">Peronosclerospora sorghi</name>
    <dbReference type="NCBI Taxonomy" id="230839"/>
    <lineage>
        <taxon>Eukaryota</taxon>
        <taxon>Sar</taxon>
        <taxon>Stramenopiles</taxon>
        <taxon>Oomycota</taxon>
        <taxon>Peronosporomycetes</taxon>
        <taxon>Peronosporales</taxon>
        <taxon>Peronosporaceae</taxon>
        <taxon>Peronosclerospora</taxon>
    </lineage>
</organism>
<accession>A0ACC0VQK4</accession>
<proteinExistence type="predicted"/>
<reference evidence="1 2" key="1">
    <citation type="journal article" date="2022" name="bioRxiv">
        <title>The genome of the oomycete Peronosclerospora sorghi, a cosmopolitan pathogen of maize and sorghum, is inflated with dispersed pseudogenes.</title>
        <authorList>
            <person name="Fletcher K."/>
            <person name="Martin F."/>
            <person name="Isakeit T."/>
            <person name="Cavanaugh K."/>
            <person name="Magill C."/>
            <person name="Michelmore R."/>
        </authorList>
    </citation>
    <scope>NUCLEOTIDE SEQUENCE [LARGE SCALE GENOMIC DNA]</scope>
    <source>
        <strain evidence="1">P6</strain>
    </source>
</reference>
<name>A0ACC0VQK4_9STRA</name>
<dbReference type="EMBL" id="CM047587">
    <property type="protein sequence ID" value="KAI9908225.1"/>
    <property type="molecule type" value="Genomic_DNA"/>
</dbReference>
<gene>
    <name evidence="1" type="ORF">PsorP6_004213</name>
</gene>
<evidence type="ECO:0000313" key="1">
    <source>
        <dbReference type="EMBL" id="KAI9908225.1"/>
    </source>
</evidence>
<protein>
    <submittedName>
        <fullName evidence="1">Uncharacterized protein</fullName>
    </submittedName>
</protein>
<dbReference type="Proteomes" id="UP001163321">
    <property type="component" value="Chromosome 8"/>
</dbReference>
<keyword evidence="2" id="KW-1185">Reference proteome</keyword>
<evidence type="ECO:0000313" key="2">
    <source>
        <dbReference type="Proteomes" id="UP001163321"/>
    </source>
</evidence>